<dbReference type="Gene3D" id="3.90.550.10">
    <property type="entry name" value="Spore Coat Polysaccharide Biosynthesis Protein SpsA, Chain A"/>
    <property type="match status" value="1"/>
</dbReference>
<dbReference type="RefSeq" id="WP_309389400.1">
    <property type="nucleotide sequence ID" value="NZ_JADBEO010000007.1"/>
</dbReference>
<dbReference type="InterPro" id="IPR029044">
    <property type="entry name" value="Nucleotide-diphossugar_trans"/>
</dbReference>
<reference evidence="1" key="1">
    <citation type="submission" date="2020-10" db="EMBL/GenBank/DDBJ databases">
        <authorList>
            <person name="Abbas A."/>
            <person name="Razzaq R."/>
            <person name="Waqas M."/>
            <person name="Abbas N."/>
            <person name="Nielsen T.K."/>
            <person name="Hansen L.H."/>
            <person name="Hussain S."/>
            <person name="Shahid M."/>
        </authorList>
    </citation>
    <scope>NUCLEOTIDE SEQUENCE</scope>
    <source>
        <strain evidence="1">S14</strain>
    </source>
</reference>
<proteinExistence type="predicted"/>
<gene>
    <name evidence="1" type="ORF">IHQ68_04910</name>
</gene>
<dbReference type="EMBL" id="JADBEO010000007">
    <property type="protein sequence ID" value="MDR4305964.1"/>
    <property type="molecule type" value="Genomic_DNA"/>
</dbReference>
<accession>A0ABU1DCZ1</accession>
<name>A0ABU1DCZ1_9HYPH</name>
<protein>
    <recommendedName>
        <fullName evidence="3">Lipopolysaccharide biosynthesis protein, LPS:glycosyltransferase</fullName>
    </recommendedName>
</protein>
<evidence type="ECO:0000313" key="1">
    <source>
        <dbReference type="EMBL" id="MDR4305964.1"/>
    </source>
</evidence>
<organism evidence="1 2">
    <name type="scientific">Chelatococcus sambhunathii</name>
    <dbReference type="NCBI Taxonomy" id="363953"/>
    <lineage>
        <taxon>Bacteria</taxon>
        <taxon>Pseudomonadati</taxon>
        <taxon>Pseudomonadota</taxon>
        <taxon>Alphaproteobacteria</taxon>
        <taxon>Hyphomicrobiales</taxon>
        <taxon>Chelatococcaceae</taxon>
        <taxon>Chelatococcus</taxon>
    </lineage>
</organism>
<evidence type="ECO:0008006" key="3">
    <source>
        <dbReference type="Google" id="ProtNLM"/>
    </source>
</evidence>
<keyword evidence="2" id="KW-1185">Reference proteome</keyword>
<comment type="caution">
    <text evidence="1">The sequence shown here is derived from an EMBL/GenBank/DDBJ whole genome shotgun (WGS) entry which is preliminary data.</text>
</comment>
<dbReference type="InterPro" id="IPR002495">
    <property type="entry name" value="Glyco_trans_8"/>
</dbReference>
<dbReference type="Pfam" id="PF01501">
    <property type="entry name" value="Glyco_transf_8"/>
    <property type="match status" value="1"/>
</dbReference>
<dbReference type="Proteomes" id="UP001181622">
    <property type="component" value="Unassembled WGS sequence"/>
</dbReference>
<dbReference type="SUPFAM" id="SSF53448">
    <property type="entry name" value="Nucleotide-diphospho-sugar transferases"/>
    <property type="match status" value="1"/>
</dbReference>
<sequence length="323" mass="36154">MTLRAVLNAGDRPNAASAGDARSTALAFAFDADYLAPFKVMLYSMARCGTLLDCPIYVYSDDPSVFDDAFVRRVADVRRLVDGQDLEELADIAERHIKRPERAKWNRGTCLKWAVFDDAPVDQILFLDVDMLCLRPLEGLLTLHPSAELVFCPQFQRSAMPAEDTPGAKAAARARLTDMLGLRGEVSRRVNSGVMLVRKPLLSRGLRSRLIAFAKGREDINEQSHLTNFFRTNRDRSRFVTAVASSAYNFQENYLDAVDPIDALALLRRIRILHYAGSQKPWRAKITKKDRISFQLWRQFQSSAIDTGFIDVGAAGEPESGPV</sequence>
<evidence type="ECO:0000313" key="2">
    <source>
        <dbReference type="Proteomes" id="UP001181622"/>
    </source>
</evidence>